<dbReference type="SUPFAM" id="SSF52402">
    <property type="entry name" value="Adenine nucleotide alpha hydrolases-like"/>
    <property type="match status" value="1"/>
</dbReference>
<comment type="subcellular location">
    <subcellularLocation>
        <location evidence="4">Cytoplasm</location>
    </subcellularLocation>
</comment>
<keyword evidence="4" id="KW-0963">Cytoplasm</keyword>
<comment type="pathway">
    <text evidence="3 4">Sulfur metabolism; hydrogen sulfide biosynthesis; sulfite from sulfate.</text>
</comment>
<feature type="binding site" evidence="4">
    <location>
        <position position="195"/>
    </location>
    <ligand>
        <name>[4Fe-4S] cluster</name>
        <dbReference type="ChEBI" id="CHEBI:49883"/>
    </ligand>
</feature>
<evidence type="ECO:0000259" key="5">
    <source>
        <dbReference type="Pfam" id="PF01507"/>
    </source>
</evidence>
<dbReference type="EC" id="1.8.4.10" evidence="4"/>
<dbReference type="GO" id="GO:0004604">
    <property type="term" value="F:phosphoadenylyl-sulfate reductase (thioredoxin) activity"/>
    <property type="evidence" value="ECO:0007669"/>
    <property type="project" value="UniProtKB-EC"/>
</dbReference>
<dbReference type="InterPro" id="IPR014729">
    <property type="entry name" value="Rossmann-like_a/b/a_fold"/>
</dbReference>
<evidence type="ECO:0000313" key="7">
    <source>
        <dbReference type="Proteomes" id="UP001207337"/>
    </source>
</evidence>
<protein>
    <recommendedName>
        <fullName evidence="4">Adenosine 5'-phosphosulfate reductase</fullName>
        <shortName evidence="4">APS reductase</shortName>
        <ecNumber evidence="4">1.8.4.10</ecNumber>
    </recommendedName>
    <alternativeName>
        <fullName evidence="4">5'-adenylylsulfate reductase</fullName>
    </alternativeName>
    <alternativeName>
        <fullName evidence="4">Thioredoxin-dependent 5'-adenylylsulfate reductase</fullName>
    </alternativeName>
</protein>
<comment type="cofactor">
    <cofactor evidence="4">
        <name>[4Fe-4S] cluster</name>
        <dbReference type="ChEBI" id="CHEBI:49883"/>
    </cofactor>
    <text evidence="4">Binds 1 [4Fe-4S] cluster per subunit.</text>
</comment>
<proteinExistence type="inferred from homology"/>
<dbReference type="RefSeq" id="WP_265789091.1">
    <property type="nucleotide sequence ID" value="NZ_BAABRS010000002.1"/>
</dbReference>
<dbReference type="EMBL" id="JAJNDC010000002">
    <property type="protein sequence ID" value="MCW9712824.1"/>
    <property type="molecule type" value="Genomic_DNA"/>
</dbReference>
<feature type="binding site" evidence="4">
    <location>
        <position position="111"/>
    </location>
    <ligand>
        <name>[4Fe-4S] cluster</name>
        <dbReference type="ChEBI" id="CHEBI:49883"/>
    </ligand>
</feature>
<gene>
    <name evidence="4" type="primary">cysH</name>
    <name evidence="6" type="ORF">LQ318_07895</name>
</gene>
<keyword evidence="4" id="KW-0408">Iron</keyword>
<dbReference type="Proteomes" id="UP001207337">
    <property type="component" value="Unassembled WGS sequence"/>
</dbReference>
<dbReference type="Gene3D" id="3.40.50.620">
    <property type="entry name" value="HUPs"/>
    <property type="match status" value="1"/>
</dbReference>
<dbReference type="Pfam" id="PF01507">
    <property type="entry name" value="PAPS_reduct"/>
    <property type="match status" value="1"/>
</dbReference>
<name>A0ABT3PYA3_9BACT</name>
<accession>A0ABT3PYA3</accession>
<evidence type="ECO:0000256" key="1">
    <source>
        <dbReference type="ARBA" id="ARBA00009732"/>
    </source>
</evidence>
<comment type="function">
    <text evidence="4">Catalyzes the formation of sulfite from adenosine 5'-phosphosulfate (APS) using thioredoxin as an electron donor.</text>
</comment>
<comment type="catalytic activity">
    <reaction evidence="4">
        <text>[thioredoxin]-disulfide + sulfite + AMP + 2 H(+) = adenosine 5'-phosphosulfate + [thioredoxin]-dithiol</text>
        <dbReference type="Rhea" id="RHEA:21976"/>
        <dbReference type="Rhea" id="RHEA-COMP:10698"/>
        <dbReference type="Rhea" id="RHEA-COMP:10700"/>
        <dbReference type="ChEBI" id="CHEBI:15378"/>
        <dbReference type="ChEBI" id="CHEBI:17359"/>
        <dbReference type="ChEBI" id="CHEBI:29950"/>
        <dbReference type="ChEBI" id="CHEBI:50058"/>
        <dbReference type="ChEBI" id="CHEBI:58243"/>
        <dbReference type="ChEBI" id="CHEBI:456215"/>
        <dbReference type="EC" id="1.8.4.10"/>
    </reaction>
</comment>
<dbReference type="NCBIfam" id="TIGR00434">
    <property type="entry name" value="cysH"/>
    <property type="match status" value="1"/>
</dbReference>
<dbReference type="InterPro" id="IPR002500">
    <property type="entry name" value="PAPS_reduct_dom"/>
</dbReference>
<keyword evidence="4" id="KW-0479">Metal-binding</keyword>
<dbReference type="PANTHER" id="PTHR46509:SF1">
    <property type="entry name" value="PHOSPHOADENOSINE PHOSPHOSULFATE REDUCTASE"/>
    <property type="match status" value="1"/>
</dbReference>
<keyword evidence="4" id="KW-0411">Iron-sulfur</keyword>
<feature type="binding site" evidence="4">
    <location>
        <position position="192"/>
    </location>
    <ligand>
        <name>[4Fe-4S] cluster</name>
        <dbReference type="ChEBI" id="CHEBI:49883"/>
    </ligand>
</feature>
<evidence type="ECO:0000313" key="6">
    <source>
        <dbReference type="EMBL" id="MCW9712824.1"/>
    </source>
</evidence>
<dbReference type="HAMAP" id="MF_00063">
    <property type="entry name" value="CysH"/>
    <property type="match status" value="1"/>
</dbReference>
<reference evidence="6 7" key="1">
    <citation type="submission" date="2021-11" db="EMBL/GenBank/DDBJ databases">
        <title>Aliifidinibius sp. nov., a new bacterium isolated from saline soil.</title>
        <authorList>
            <person name="Galisteo C."/>
            <person name="De La Haba R."/>
            <person name="Sanchez-Porro C."/>
            <person name="Ventosa A."/>
        </authorList>
    </citation>
    <scope>NUCLEOTIDE SEQUENCE [LARGE SCALE GENOMIC DNA]</scope>
    <source>
        <strain evidence="6 7">KACC 190600</strain>
    </source>
</reference>
<sequence length="219" mass="25231">MYLVNKEKINRSLSTKIVDARVAQVFNSFEKVLVTSSFGTTSAVLLHLVSRINPGYPIYFIDTGYHFDETLTYKKRLTRLLDLNVIDVHPDEERHGMTKEKQLWSQDADRCCEINKVEPIEKMKGKHDVWMSGLIGFQNDHRNTLQIVDEKDEMLKFYPLIDWNSSLVEEYIVGHGLPQHPLKEQGYHSVGCTHCTVPGVGRNGRWNEQSKTECGLHNN</sequence>
<comment type="similarity">
    <text evidence="1 4">Belongs to the PAPS reductase family. CysH subfamily.</text>
</comment>
<organism evidence="6 7">
    <name type="scientific">Fodinibius salicampi</name>
    <dbReference type="NCBI Taxonomy" id="1920655"/>
    <lineage>
        <taxon>Bacteria</taxon>
        <taxon>Pseudomonadati</taxon>
        <taxon>Balneolota</taxon>
        <taxon>Balneolia</taxon>
        <taxon>Balneolales</taxon>
        <taxon>Balneolaceae</taxon>
        <taxon>Fodinibius</taxon>
    </lineage>
</organism>
<keyword evidence="2 4" id="KW-0560">Oxidoreductase</keyword>
<feature type="binding site" evidence="4">
    <location>
        <position position="112"/>
    </location>
    <ligand>
        <name>[4Fe-4S] cluster</name>
        <dbReference type="ChEBI" id="CHEBI:49883"/>
    </ligand>
</feature>
<evidence type="ECO:0000256" key="4">
    <source>
        <dbReference type="HAMAP-Rule" id="MF_00063"/>
    </source>
</evidence>
<evidence type="ECO:0000256" key="2">
    <source>
        <dbReference type="ARBA" id="ARBA00023002"/>
    </source>
</evidence>
<feature type="domain" description="Phosphoadenosine phosphosulphate reductase" evidence="5">
    <location>
        <begin position="32"/>
        <end position="198"/>
    </location>
</feature>
<keyword evidence="7" id="KW-1185">Reference proteome</keyword>
<comment type="caution">
    <text evidence="6">The sequence shown here is derived from an EMBL/GenBank/DDBJ whole genome shotgun (WGS) entry which is preliminary data.</text>
</comment>
<evidence type="ECO:0000256" key="3">
    <source>
        <dbReference type="ARBA" id="ARBA00024327"/>
    </source>
</evidence>
<feature type="active site" description="Nucleophile; cysteine thiosulfonate intermediate" evidence="4">
    <location>
        <position position="214"/>
    </location>
</feature>
<dbReference type="PANTHER" id="PTHR46509">
    <property type="entry name" value="PHOSPHOADENOSINE PHOSPHOSULFATE REDUCTASE"/>
    <property type="match status" value="1"/>
</dbReference>
<dbReference type="InterPro" id="IPR004511">
    <property type="entry name" value="PAPS/APS_Rdtase"/>
</dbReference>
<dbReference type="NCBIfam" id="NF002537">
    <property type="entry name" value="PRK02090.1"/>
    <property type="match status" value="1"/>
</dbReference>
<dbReference type="PIRSF" id="PIRSF000857">
    <property type="entry name" value="PAPS_reductase"/>
    <property type="match status" value="1"/>
</dbReference>